<dbReference type="InterPro" id="IPR002138">
    <property type="entry name" value="Pept_C14_p10"/>
</dbReference>
<evidence type="ECO:0000259" key="3">
    <source>
        <dbReference type="PROSITE" id="PS50207"/>
    </source>
</evidence>
<dbReference type="GO" id="GO:0004197">
    <property type="term" value="F:cysteine-type endopeptidase activity"/>
    <property type="evidence" value="ECO:0007669"/>
    <property type="project" value="InterPro"/>
</dbReference>
<dbReference type="InterPro" id="IPR002398">
    <property type="entry name" value="Pept_C14"/>
</dbReference>
<evidence type="ECO:0000313" key="6">
    <source>
        <dbReference type="RefSeq" id="XP_011495254.1"/>
    </source>
</evidence>
<dbReference type="SUPFAM" id="SSF52129">
    <property type="entry name" value="Caspase-like"/>
    <property type="match status" value="1"/>
</dbReference>
<dbReference type="PANTHER" id="PTHR10454">
    <property type="entry name" value="CASPASE"/>
    <property type="match status" value="1"/>
</dbReference>
<organism evidence="5 6">
    <name type="scientific">Ceratosolen solmsi marchali</name>
    <dbReference type="NCBI Taxonomy" id="326594"/>
    <lineage>
        <taxon>Eukaryota</taxon>
        <taxon>Metazoa</taxon>
        <taxon>Ecdysozoa</taxon>
        <taxon>Arthropoda</taxon>
        <taxon>Hexapoda</taxon>
        <taxon>Insecta</taxon>
        <taxon>Pterygota</taxon>
        <taxon>Neoptera</taxon>
        <taxon>Endopterygota</taxon>
        <taxon>Hymenoptera</taxon>
        <taxon>Apocrita</taxon>
        <taxon>Proctotrupomorpha</taxon>
        <taxon>Chalcidoidea</taxon>
        <taxon>Agaonidae</taxon>
        <taxon>Agaoninae</taxon>
        <taxon>Ceratosolen</taxon>
    </lineage>
</organism>
<evidence type="ECO:0000259" key="4">
    <source>
        <dbReference type="PROSITE" id="PS50208"/>
    </source>
</evidence>
<dbReference type="Pfam" id="PF23725">
    <property type="entry name" value="Dredd_N"/>
    <property type="match status" value="1"/>
</dbReference>
<sequence length="493" mass="57526">MSLVQDAVPTLPENFNHKKYFFKERINGDVLKQIICDLDYTEMVSIIFLMTDKNTNVFEIIELIQETSFAKFILLTKTNTGWQEKLIEILIIIGNFNVIRKLGFNETQITSMKEQFVSNIHNVTPNLNRVIKSLYFVCESLNGKEVDKLITEVNKSLNVPLITDKSTLCLELYMLHWMKEKYITIDQNNPDLNNLIQTLKKMGLLYNLPFNFEYWKNIEVNQQTIKNDNSLQHRSCNNPYSELQKDFIISWSEEHKRLCLIINEINFTDNIKYKTRLGSNIDEENLKNTFKGCKFDIKVYRDLTKIEMMKFLNSLNESPYNNYGSIFICILSHGYEGEVVFSDGETVAIKIIEEKFCCQNLQKVFKFVILQSCQGKQIGTIERNLNVDESSKLVTDGPTCPIYHMHFGLFQATISSFAAMRNESKGTWFIQDICDELKKSTPVTVKEWVQAVTKRLSNRRDKSKYYNKDIVQVPRFISSMSVDYLLPQYVENC</sequence>
<dbReference type="CTD" id="31011"/>
<evidence type="ECO:0000256" key="2">
    <source>
        <dbReference type="RuleBase" id="RU003971"/>
    </source>
</evidence>
<dbReference type="KEGG" id="csol:105360146"/>
<reference evidence="6" key="1">
    <citation type="submission" date="2025-08" db="UniProtKB">
        <authorList>
            <consortium name="RefSeq"/>
        </authorList>
    </citation>
    <scope>IDENTIFICATION</scope>
</reference>
<name>A0AAJ6YCC2_9HYME</name>
<evidence type="ECO:0000256" key="1">
    <source>
        <dbReference type="ARBA" id="ARBA00010134"/>
    </source>
</evidence>
<dbReference type="Pfam" id="PF23724">
    <property type="entry name" value="Dredd_2nd"/>
    <property type="match status" value="1"/>
</dbReference>
<dbReference type="PROSITE" id="PS50207">
    <property type="entry name" value="CASPASE_P10"/>
    <property type="match status" value="1"/>
</dbReference>
<dbReference type="PROSITE" id="PS50208">
    <property type="entry name" value="CASPASE_P20"/>
    <property type="match status" value="1"/>
</dbReference>
<dbReference type="InterPro" id="IPR001309">
    <property type="entry name" value="Pept_C14_p20"/>
</dbReference>
<proteinExistence type="inferred from homology"/>
<evidence type="ECO:0000313" key="5">
    <source>
        <dbReference type="Proteomes" id="UP000695007"/>
    </source>
</evidence>
<dbReference type="InterPro" id="IPR056260">
    <property type="entry name" value="Dredd_2nd"/>
</dbReference>
<dbReference type="RefSeq" id="XP_011495254.1">
    <property type="nucleotide sequence ID" value="XM_011496952.1"/>
</dbReference>
<feature type="domain" description="Caspase family p20" evidence="4">
    <location>
        <begin position="255"/>
        <end position="377"/>
    </location>
</feature>
<dbReference type="Pfam" id="PF00656">
    <property type="entry name" value="Peptidase_C14"/>
    <property type="match status" value="1"/>
</dbReference>
<dbReference type="PRINTS" id="PR00376">
    <property type="entry name" value="IL1BCENZYME"/>
</dbReference>
<dbReference type="Proteomes" id="UP000695007">
    <property type="component" value="Unplaced"/>
</dbReference>
<dbReference type="AlphaFoldDB" id="A0AAJ6YCC2"/>
<dbReference type="InterPro" id="IPR011600">
    <property type="entry name" value="Pept_C14_caspase"/>
</dbReference>
<dbReference type="InterPro" id="IPR015917">
    <property type="entry name" value="Pept_C14A"/>
</dbReference>
<keyword evidence="5" id="KW-1185">Reference proteome</keyword>
<dbReference type="InterPro" id="IPR029030">
    <property type="entry name" value="Caspase-like_dom_sf"/>
</dbReference>
<dbReference type="GeneID" id="105360146"/>
<protein>
    <submittedName>
        <fullName evidence="6">Caspase-8-like</fullName>
    </submittedName>
</protein>
<gene>
    <name evidence="6" type="primary">LOC105360146</name>
</gene>
<dbReference type="SMART" id="SM00115">
    <property type="entry name" value="CASc"/>
    <property type="match status" value="1"/>
</dbReference>
<comment type="similarity">
    <text evidence="1 2">Belongs to the peptidase C14A family.</text>
</comment>
<dbReference type="Gene3D" id="3.40.50.1460">
    <property type="match status" value="1"/>
</dbReference>
<feature type="domain" description="Caspase family p10" evidence="3">
    <location>
        <begin position="407"/>
        <end position="439"/>
    </location>
</feature>
<dbReference type="InterPro" id="IPR056259">
    <property type="entry name" value="Dredd_N"/>
</dbReference>
<dbReference type="GO" id="GO:0006508">
    <property type="term" value="P:proteolysis"/>
    <property type="evidence" value="ECO:0007669"/>
    <property type="project" value="InterPro"/>
</dbReference>
<accession>A0AAJ6YCC2</accession>